<dbReference type="SUPFAM" id="SSF54506">
    <property type="entry name" value="Diaminopimelate epimerase-like"/>
    <property type="match status" value="1"/>
</dbReference>
<dbReference type="EMBL" id="VFRP01000008">
    <property type="protein sequence ID" value="TPE51062.1"/>
    <property type="molecule type" value="Genomic_DNA"/>
</dbReference>
<sequence length="54" mass="5669">ARIPADGRYLIEHPTGAAEVLLDIAPDGALRGAGTIRTARKLFDGRVFPGPARA</sequence>
<reference evidence="1 2" key="1">
    <citation type="submission" date="2019-06" db="EMBL/GenBank/DDBJ databases">
        <title>A novel bacterium of genus Amaricoccus, isolated from marine sediment.</title>
        <authorList>
            <person name="Huang H."/>
            <person name="Mo K."/>
            <person name="Hu Y."/>
        </authorList>
    </citation>
    <scope>NUCLEOTIDE SEQUENCE [LARGE SCALE GENOMIC DNA]</scope>
    <source>
        <strain evidence="1 2">HB172011</strain>
    </source>
</reference>
<evidence type="ECO:0000313" key="1">
    <source>
        <dbReference type="EMBL" id="TPE51062.1"/>
    </source>
</evidence>
<comment type="caution">
    <text evidence="1">The sequence shown here is derived from an EMBL/GenBank/DDBJ whole genome shotgun (WGS) entry which is preliminary data.</text>
</comment>
<accession>A0A501WQC9</accession>
<feature type="non-terminal residue" evidence="1">
    <location>
        <position position="1"/>
    </location>
</feature>
<gene>
    <name evidence="1" type="ORF">FJM51_10540</name>
</gene>
<protein>
    <submittedName>
        <fullName evidence="1">4-oxalomesaconate tautomerase</fullName>
    </submittedName>
</protein>
<organism evidence="1 2">
    <name type="scientific">Amaricoccus solimangrovi</name>
    <dbReference type="NCBI Taxonomy" id="2589815"/>
    <lineage>
        <taxon>Bacteria</taxon>
        <taxon>Pseudomonadati</taxon>
        <taxon>Pseudomonadota</taxon>
        <taxon>Alphaproteobacteria</taxon>
        <taxon>Rhodobacterales</taxon>
        <taxon>Paracoccaceae</taxon>
        <taxon>Amaricoccus</taxon>
    </lineage>
</organism>
<proteinExistence type="predicted"/>
<keyword evidence="2" id="KW-1185">Reference proteome</keyword>
<dbReference type="Proteomes" id="UP000319255">
    <property type="component" value="Unassembled WGS sequence"/>
</dbReference>
<name>A0A501WQC9_9RHOB</name>
<evidence type="ECO:0000313" key="2">
    <source>
        <dbReference type="Proteomes" id="UP000319255"/>
    </source>
</evidence>
<dbReference type="AlphaFoldDB" id="A0A501WQC9"/>